<dbReference type="EMBL" id="JAMQOM010000002">
    <property type="protein sequence ID" value="MDS0220868.1"/>
    <property type="molecule type" value="Genomic_DNA"/>
</dbReference>
<organism evidence="1 2">
    <name type="scientific">Haloarcula terrestris</name>
    <dbReference type="NCBI Taxonomy" id="2950533"/>
    <lineage>
        <taxon>Archaea</taxon>
        <taxon>Methanobacteriati</taxon>
        <taxon>Methanobacteriota</taxon>
        <taxon>Stenosarchaea group</taxon>
        <taxon>Halobacteria</taxon>
        <taxon>Halobacteriales</taxon>
        <taxon>Haloarculaceae</taxon>
        <taxon>Haloarcula</taxon>
    </lineage>
</organism>
<comment type="caution">
    <text evidence="1">The sequence shown here is derived from an EMBL/GenBank/DDBJ whole genome shotgun (WGS) entry which is preliminary data.</text>
</comment>
<accession>A0AAE4EVJ5</accession>
<evidence type="ECO:0000313" key="1">
    <source>
        <dbReference type="EMBL" id="MDS0220868.1"/>
    </source>
</evidence>
<dbReference type="AlphaFoldDB" id="A0AAE4EVJ5"/>
<name>A0AAE4EVJ5_9EURY</name>
<reference evidence="1 2" key="1">
    <citation type="submission" date="2022-06" db="EMBL/GenBank/DDBJ databases">
        <title>Haloarcula sp. a new haloarchaeum isolate from saline soil.</title>
        <authorList>
            <person name="Strakova D."/>
            <person name="Galisteo C."/>
            <person name="Sanchez-Porro C."/>
            <person name="Ventosa A."/>
        </authorList>
    </citation>
    <scope>NUCLEOTIDE SEQUENCE [LARGE SCALE GENOMIC DNA]</scope>
    <source>
        <strain evidence="1 2">S1AR25-5A</strain>
    </source>
</reference>
<dbReference type="RefSeq" id="WP_310895535.1">
    <property type="nucleotide sequence ID" value="NZ_JAMQOM010000002.1"/>
</dbReference>
<evidence type="ECO:0000313" key="2">
    <source>
        <dbReference type="Proteomes" id="UP001253439"/>
    </source>
</evidence>
<protein>
    <submittedName>
        <fullName evidence="1">Uncharacterized protein</fullName>
    </submittedName>
</protein>
<keyword evidence="2" id="KW-1185">Reference proteome</keyword>
<proteinExistence type="predicted"/>
<dbReference type="Proteomes" id="UP001253439">
    <property type="component" value="Unassembled WGS sequence"/>
</dbReference>
<gene>
    <name evidence="1" type="ORF">NDI54_05805</name>
</gene>
<sequence length="50" mass="5915">MSAEADQQTHTTLWVSKDLAGRLEEMKPYDSLTWDEWLAELADIYEENQR</sequence>